<organism evidence="2 3">
    <name type="scientific">Halopiger aswanensis</name>
    <dbReference type="NCBI Taxonomy" id="148449"/>
    <lineage>
        <taxon>Archaea</taxon>
        <taxon>Methanobacteriati</taxon>
        <taxon>Methanobacteriota</taxon>
        <taxon>Stenosarchaea group</taxon>
        <taxon>Halobacteria</taxon>
        <taxon>Halobacteriales</taxon>
        <taxon>Natrialbaceae</taxon>
        <taxon>Halopiger</taxon>
    </lineage>
</organism>
<sequence length="90" mass="10038">MSLFGKYLRGWRFRSSRPALEEGDEIEIFVAESNSDEGHAYIGDTHLIIEGAGPETVEKRVRVRVTDFDDVAARGRGEFLEVVGESSYTG</sequence>
<dbReference type="OrthoDB" id="198699at2157"/>
<comment type="caution">
    <text evidence="2">The sequence shown here is derived from an EMBL/GenBank/DDBJ whole genome shotgun (WGS) entry which is preliminary data.</text>
</comment>
<dbReference type="AlphaFoldDB" id="A0A3R7KKX9"/>
<evidence type="ECO:0000313" key="2">
    <source>
        <dbReference type="EMBL" id="RKD95151.1"/>
    </source>
</evidence>
<dbReference type="Pfam" id="PF24353">
    <property type="entry name" value="DUF7513"/>
    <property type="match status" value="1"/>
</dbReference>
<dbReference type="Proteomes" id="UP000283805">
    <property type="component" value="Unassembled WGS sequence"/>
</dbReference>
<gene>
    <name evidence="2" type="ORF">ATJ93_2002</name>
</gene>
<feature type="domain" description="DUF7513" evidence="1">
    <location>
        <begin position="1"/>
        <end position="81"/>
    </location>
</feature>
<dbReference type="EMBL" id="RAPO01000002">
    <property type="protein sequence ID" value="RKD95151.1"/>
    <property type="molecule type" value="Genomic_DNA"/>
</dbReference>
<protein>
    <submittedName>
        <fullName evidence="2">TRAM domain-containing protein</fullName>
    </submittedName>
</protein>
<dbReference type="InterPro" id="IPR055935">
    <property type="entry name" value="DUF7513"/>
</dbReference>
<keyword evidence="3" id="KW-1185">Reference proteome</keyword>
<accession>A0A3R7KKX9</accession>
<name>A0A3R7KKX9_9EURY</name>
<dbReference type="RefSeq" id="WP_120244454.1">
    <property type="nucleotide sequence ID" value="NZ_RAPO01000002.1"/>
</dbReference>
<reference evidence="2 3" key="1">
    <citation type="submission" date="2018-09" db="EMBL/GenBank/DDBJ databases">
        <title>Genomic Encyclopedia of Archaeal and Bacterial Type Strains, Phase II (KMG-II): from individual species to whole genera.</title>
        <authorList>
            <person name="Goeker M."/>
        </authorList>
    </citation>
    <scope>NUCLEOTIDE SEQUENCE [LARGE SCALE GENOMIC DNA]</scope>
    <source>
        <strain evidence="2 3">DSM 13151</strain>
    </source>
</reference>
<evidence type="ECO:0000259" key="1">
    <source>
        <dbReference type="Pfam" id="PF24353"/>
    </source>
</evidence>
<evidence type="ECO:0000313" key="3">
    <source>
        <dbReference type="Proteomes" id="UP000283805"/>
    </source>
</evidence>
<proteinExistence type="predicted"/>